<dbReference type="FunFam" id="1.10.510.10:FF:001213">
    <property type="entry name" value="serine/threonine-protein kinase Nek10"/>
    <property type="match status" value="1"/>
</dbReference>
<feature type="region of interest" description="Disordered" evidence="18">
    <location>
        <begin position="1"/>
        <end position="22"/>
    </location>
</feature>
<evidence type="ECO:0000256" key="3">
    <source>
        <dbReference type="ARBA" id="ARBA00012513"/>
    </source>
</evidence>
<dbReference type="PROSITE" id="PS00107">
    <property type="entry name" value="PROTEIN_KINASE_ATP"/>
    <property type="match status" value="1"/>
</dbReference>
<evidence type="ECO:0000256" key="5">
    <source>
        <dbReference type="ARBA" id="ARBA00022679"/>
    </source>
</evidence>
<dbReference type="SUPFAM" id="SSF56112">
    <property type="entry name" value="Protein kinase-like (PK-like)"/>
    <property type="match status" value="1"/>
</dbReference>
<keyword evidence="8 20" id="KW-0418">Kinase</keyword>
<dbReference type="PANTHER" id="PTHR43671:SF92">
    <property type="entry name" value="SERINE_THREONINE-PROTEIN KINASE NEK10"/>
    <property type="match status" value="1"/>
</dbReference>
<evidence type="ECO:0000256" key="15">
    <source>
        <dbReference type="ARBA" id="ARBA00073379"/>
    </source>
</evidence>
<feature type="binding site" evidence="17">
    <location>
        <position position="549"/>
    </location>
    <ligand>
        <name>ATP</name>
        <dbReference type="ChEBI" id="CHEBI:30616"/>
    </ligand>
</feature>
<dbReference type="GO" id="GO:0004674">
    <property type="term" value="F:protein serine/threonine kinase activity"/>
    <property type="evidence" value="ECO:0007669"/>
    <property type="project" value="UniProtKB-KW"/>
</dbReference>
<accession>A0A7K7KS12</accession>
<dbReference type="PANTHER" id="PTHR43671">
    <property type="entry name" value="SERINE/THREONINE-PROTEIN KINASE NEK"/>
    <property type="match status" value="1"/>
</dbReference>
<evidence type="ECO:0000256" key="13">
    <source>
        <dbReference type="ARBA" id="ARBA00048679"/>
    </source>
</evidence>
<comment type="cofactor">
    <cofactor evidence="1">
        <name>Mg(2+)</name>
        <dbReference type="ChEBI" id="CHEBI:18420"/>
    </cofactor>
</comment>
<dbReference type="InterPro" id="IPR017441">
    <property type="entry name" value="Protein_kinase_ATP_BS"/>
</dbReference>
<keyword evidence="4" id="KW-0723">Serine/threonine-protein kinase</keyword>
<organism evidence="20 21">
    <name type="scientific">Asarcornis scutulata</name>
    <dbReference type="NCBI Taxonomy" id="75869"/>
    <lineage>
        <taxon>Eukaryota</taxon>
        <taxon>Metazoa</taxon>
        <taxon>Chordata</taxon>
        <taxon>Craniata</taxon>
        <taxon>Vertebrata</taxon>
        <taxon>Euteleostomi</taxon>
        <taxon>Archelosauria</taxon>
        <taxon>Archosauria</taxon>
        <taxon>Dinosauria</taxon>
        <taxon>Saurischia</taxon>
        <taxon>Theropoda</taxon>
        <taxon>Coelurosauria</taxon>
        <taxon>Aves</taxon>
        <taxon>Neognathae</taxon>
        <taxon>Galloanserae</taxon>
        <taxon>Anseriformes</taxon>
        <taxon>Anatidae</taxon>
        <taxon>Anatinae</taxon>
        <taxon>Asarcornis</taxon>
    </lineage>
</organism>
<dbReference type="InterPro" id="IPR000719">
    <property type="entry name" value="Prot_kinase_dom"/>
</dbReference>
<dbReference type="Pfam" id="PF00069">
    <property type="entry name" value="Pkinase"/>
    <property type="match status" value="1"/>
</dbReference>
<dbReference type="EMBL" id="VZSO01000054">
    <property type="protein sequence ID" value="NWZ21283.1"/>
    <property type="molecule type" value="Genomic_DNA"/>
</dbReference>
<dbReference type="GO" id="GO:1902749">
    <property type="term" value="P:regulation of cell cycle G2/M phase transition"/>
    <property type="evidence" value="ECO:0007669"/>
    <property type="project" value="TreeGrafter"/>
</dbReference>
<dbReference type="Proteomes" id="UP000525565">
    <property type="component" value="Unassembled WGS sequence"/>
</dbReference>
<dbReference type="Gene3D" id="3.30.200.20">
    <property type="entry name" value="Phosphorylase Kinase, domain 1"/>
    <property type="match status" value="1"/>
</dbReference>
<dbReference type="FunFam" id="1.25.10.10:FF:000612">
    <property type="entry name" value="Serine/threonine-protein kinase Nek10"/>
    <property type="match status" value="1"/>
</dbReference>
<evidence type="ECO:0000256" key="6">
    <source>
        <dbReference type="ARBA" id="ARBA00022723"/>
    </source>
</evidence>
<evidence type="ECO:0000313" key="20">
    <source>
        <dbReference type="EMBL" id="NWZ21283.1"/>
    </source>
</evidence>
<dbReference type="FunFam" id="3.30.200.20:FF:000339">
    <property type="entry name" value="serine/threonine-protein kinase Nek10"/>
    <property type="match status" value="1"/>
</dbReference>
<evidence type="ECO:0000256" key="11">
    <source>
        <dbReference type="ARBA" id="ARBA00023054"/>
    </source>
</evidence>
<evidence type="ECO:0000256" key="7">
    <source>
        <dbReference type="ARBA" id="ARBA00022741"/>
    </source>
</evidence>
<protein>
    <recommendedName>
        <fullName evidence="15">Serine/threonine-protein kinase Nek10</fullName>
        <ecNumber evidence="3">2.7.11.1</ecNumber>
    </recommendedName>
    <alternativeName>
        <fullName evidence="16">Never in mitosis A-related kinase 10</fullName>
    </alternativeName>
</protein>
<dbReference type="InterPro" id="IPR011009">
    <property type="entry name" value="Kinase-like_dom_sf"/>
</dbReference>
<comment type="catalytic activity">
    <reaction evidence="13">
        <text>L-seryl-[protein] + ATP = O-phospho-L-seryl-[protein] + ADP + H(+)</text>
        <dbReference type="Rhea" id="RHEA:17989"/>
        <dbReference type="Rhea" id="RHEA-COMP:9863"/>
        <dbReference type="Rhea" id="RHEA-COMP:11604"/>
        <dbReference type="ChEBI" id="CHEBI:15378"/>
        <dbReference type="ChEBI" id="CHEBI:29999"/>
        <dbReference type="ChEBI" id="CHEBI:30616"/>
        <dbReference type="ChEBI" id="CHEBI:83421"/>
        <dbReference type="ChEBI" id="CHEBI:456216"/>
        <dbReference type="EC" id="2.7.11.1"/>
    </reaction>
</comment>
<evidence type="ECO:0000256" key="17">
    <source>
        <dbReference type="PROSITE-ProRule" id="PRU10141"/>
    </source>
</evidence>
<gene>
    <name evidence="20" type="primary">Nek10</name>
    <name evidence="20" type="ORF">ASASCU_R01861</name>
</gene>
<evidence type="ECO:0000256" key="16">
    <source>
        <dbReference type="ARBA" id="ARBA00075649"/>
    </source>
</evidence>
<evidence type="ECO:0000313" key="21">
    <source>
        <dbReference type="Proteomes" id="UP000525565"/>
    </source>
</evidence>
<keyword evidence="11" id="KW-0175">Coiled coil</keyword>
<feature type="non-terminal residue" evidence="20">
    <location>
        <position position="928"/>
    </location>
</feature>
<feature type="region of interest" description="Disordered" evidence="18">
    <location>
        <begin position="894"/>
        <end position="928"/>
    </location>
</feature>
<evidence type="ECO:0000256" key="8">
    <source>
        <dbReference type="ARBA" id="ARBA00022777"/>
    </source>
</evidence>
<dbReference type="Gene3D" id="1.10.510.10">
    <property type="entry name" value="Transferase(Phosphotransferase) domain 1"/>
    <property type="match status" value="1"/>
</dbReference>
<keyword evidence="6" id="KW-0479">Metal-binding</keyword>
<dbReference type="SUPFAM" id="SSF48371">
    <property type="entry name" value="ARM repeat"/>
    <property type="match status" value="1"/>
</dbReference>
<keyword evidence="7 17" id="KW-0547">Nucleotide-binding</keyword>
<dbReference type="AlphaFoldDB" id="A0A7K7KS12"/>
<dbReference type="GO" id="GO:0046872">
    <property type="term" value="F:metal ion binding"/>
    <property type="evidence" value="ECO:0007669"/>
    <property type="project" value="UniProtKB-KW"/>
</dbReference>
<reference evidence="20 21" key="1">
    <citation type="submission" date="2019-09" db="EMBL/GenBank/DDBJ databases">
        <title>Bird 10,000 Genomes (B10K) Project - Family phase.</title>
        <authorList>
            <person name="Zhang G."/>
        </authorList>
    </citation>
    <scope>NUCLEOTIDE SEQUENCE [LARGE SCALE GENOMIC DNA]</scope>
    <source>
        <strain evidence="20">OUT-0051</strain>
        <tissue evidence="20">Kidney</tissue>
    </source>
</reference>
<keyword evidence="9 17" id="KW-0067">ATP-binding</keyword>
<evidence type="ECO:0000256" key="4">
    <source>
        <dbReference type="ARBA" id="ARBA00022527"/>
    </source>
</evidence>
<feature type="domain" description="Protein kinase" evidence="19">
    <location>
        <begin position="520"/>
        <end position="792"/>
    </location>
</feature>
<evidence type="ECO:0000256" key="14">
    <source>
        <dbReference type="ARBA" id="ARBA00062001"/>
    </source>
</evidence>
<dbReference type="InterPro" id="IPR011989">
    <property type="entry name" value="ARM-like"/>
</dbReference>
<evidence type="ECO:0000256" key="1">
    <source>
        <dbReference type="ARBA" id="ARBA00001946"/>
    </source>
</evidence>
<dbReference type="EC" id="2.7.11.1" evidence="3"/>
<comment type="caution">
    <text evidence="20">The sequence shown here is derived from an EMBL/GenBank/DDBJ whole genome shotgun (WGS) entry which is preliminary data.</text>
</comment>
<evidence type="ECO:0000256" key="9">
    <source>
        <dbReference type="ARBA" id="ARBA00022840"/>
    </source>
</evidence>
<feature type="compositionally biased region" description="Basic and acidic residues" evidence="18">
    <location>
        <begin position="1"/>
        <end position="19"/>
    </location>
</feature>
<comment type="subunit">
    <text evidence="14">Interacts with RAF1 and MAP2K1; the interaction is direct with RAF1 and required for ERK1/2-signaling pathway activation in response to UV irradiation.</text>
</comment>
<dbReference type="InterPro" id="IPR016024">
    <property type="entry name" value="ARM-type_fold"/>
</dbReference>
<evidence type="ECO:0000256" key="12">
    <source>
        <dbReference type="ARBA" id="ARBA00047899"/>
    </source>
</evidence>
<comment type="catalytic activity">
    <reaction evidence="12">
        <text>L-threonyl-[protein] + ATP = O-phospho-L-threonyl-[protein] + ADP + H(+)</text>
        <dbReference type="Rhea" id="RHEA:46608"/>
        <dbReference type="Rhea" id="RHEA-COMP:11060"/>
        <dbReference type="Rhea" id="RHEA-COMP:11605"/>
        <dbReference type="ChEBI" id="CHEBI:15378"/>
        <dbReference type="ChEBI" id="CHEBI:30013"/>
        <dbReference type="ChEBI" id="CHEBI:30616"/>
        <dbReference type="ChEBI" id="CHEBI:61977"/>
        <dbReference type="ChEBI" id="CHEBI:456216"/>
        <dbReference type="EC" id="2.7.11.1"/>
    </reaction>
</comment>
<feature type="non-terminal residue" evidence="20">
    <location>
        <position position="1"/>
    </location>
</feature>
<dbReference type="InterPro" id="IPR008266">
    <property type="entry name" value="Tyr_kinase_AS"/>
</dbReference>
<name>A0A7K7KS12_9AVES</name>
<keyword evidence="10" id="KW-0460">Magnesium</keyword>
<dbReference type="PROSITE" id="PS50011">
    <property type="entry name" value="PROTEIN_KINASE_DOM"/>
    <property type="match status" value="1"/>
</dbReference>
<dbReference type="PROSITE" id="PS00109">
    <property type="entry name" value="PROTEIN_KINASE_TYR"/>
    <property type="match status" value="1"/>
</dbReference>
<proteinExistence type="inferred from homology"/>
<dbReference type="GO" id="GO:0005524">
    <property type="term" value="F:ATP binding"/>
    <property type="evidence" value="ECO:0007669"/>
    <property type="project" value="UniProtKB-UniRule"/>
</dbReference>
<sequence>MPDQDKKLKSIEKATDKKPHGISVRDYSDLKRLQSLLNVLSSKQQLPAVGFQNGQSSITRYLQNVKSNGQNPHGQWQESTEVVELENFSVTYKNERNFSKHPRHKLFQEIFTALVKNRFTCRSWVDQAPSIHFLRVLICLRLLIRDPCYQEILHSLGGIENLAQYMETVANSYLDYGEQQHDIDKLVNMTYILQKIAAVKDQREWVIASGAHKTLVNLLSARDSNVLLGALLALISLAESPECREKISELTIVENLLVILHEYDLLFKRLTAELLRLLCAESQVKEQVKMYEGIPVLLSLLHSDHIKLLWSVVWILVQVCEDPETSAEIRVWGGIKHLLHILQGERNLVSDRSSVGSLSSANAAGRIQHLHLSDDLSSDEIQENTFSLQAACCAAITELVLNDTNAYQVVQANGIYTIAKLILPNKERNAEKANLLQCYAFRALRFLFSMERNRHIFKRLFPTELFEIFIDIGHYVRDISAYEELVSKLNLLKEDELKQIAESIESINQNKAPARHIGNYAILEHLGSGAFGSVYKVRKHNGQNLLAMKEVNLHNPAFGKDKKARDSSVKNIVSELTIIKEQLYHPNVVRYYRTFLENDKLYIVMELIDGVPLGEHFHSLKEKQQWFTEERIWHIFIQLCLALRYLHKEKRIVHRDLTPNNVMLGDKDKVTVTDFGLAKQKQENSKLASVVGTILYSCPEVVKSEPYGEKADVWAAGCILYQMATLNPPFYSTNMLSLATKIVGAVYEPVPDGLYSEKVSLTIKRCLTPDAETRPDIVEVSSLLSDVMMKYLDVLSTSHLMLEKKMERERRRTQRYFMEANRNAVTCHRQLSTLPQKHYEKLTLLSSTNGTPSCKTEFSENIYIPAESFQSACGKNEDEERTYEEILIENNSTLENSEKGMFSELDDELDILDNSSSSSPSHLKESPF</sequence>
<evidence type="ECO:0000259" key="19">
    <source>
        <dbReference type="PROSITE" id="PS50011"/>
    </source>
</evidence>
<dbReference type="InterPro" id="IPR050660">
    <property type="entry name" value="NEK_Ser/Thr_kinase"/>
</dbReference>
<dbReference type="Gene3D" id="1.25.10.10">
    <property type="entry name" value="Leucine-rich Repeat Variant"/>
    <property type="match status" value="2"/>
</dbReference>
<keyword evidence="5" id="KW-0808">Transferase</keyword>
<feature type="compositionally biased region" description="Low complexity" evidence="18">
    <location>
        <begin position="912"/>
        <end position="921"/>
    </location>
</feature>
<keyword evidence="21" id="KW-1185">Reference proteome</keyword>
<comment type="similarity">
    <text evidence="2">Belongs to the protein kinase superfamily. NEK Ser/Thr protein kinase family. NIMA subfamily.</text>
</comment>
<evidence type="ECO:0000256" key="18">
    <source>
        <dbReference type="SAM" id="MobiDB-lite"/>
    </source>
</evidence>
<evidence type="ECO:0000256" key="10">
    <source>
        <dbReference type="ARBA" id="ARBA00022842"/>
    </source>
</evidence>
<evidence type="ECO:0000256" key="2">
    <source>
        <dbReference type="ARBA" id="ARBA00010886"/>
    </source>
</evidence>